<evidence type="ECO:0000256" key="1">
    <source>
        <dbReference type="ARBA" id="ARBA00004651"/>
    </source>
</evidence>
<dbReference type="InterPro" id="IPR004869">
    <property type="entry name" value="MMPL_dom"/>
</dbReference>
<dbReference type="RefSeq" id="WP_068565653.1">
    <property type="nucleotide sequence ID" value="NZ_FNLF01000002.1"/>
</dbReference>
<proteinExistence type="inferred from homology"/>
<evidence type="ECO:0000256" key="5">
    <source>
        <dbReference type="ARBA" id="ARBA00022989"/>
    </source>
</evidence>
<feature type="transmembrane region" description="Helical" evidence="8">
    <location>
        <begin position="553"/>
        <end position="571"/>
    </location>
</feature>
<feature type="compositionally biased region" description="Basic and acidic residues" evidence="7">
    <location>
        <begin position="712"/>
        <end position="722"/>
    </location>
</feature>
<feature type="transmembrane region" description="Helical" evidence="8">
    <location>
        <begin position="632"/>
        <end position="659"/>
    </location>
</feature>
<evidence type="ECO:0000256" key="6">
    <source>
        <dbReference type="ARBA" id="ARBA00023136"/>
    </source>
</evidence>
<dbReference type="Gene3D" id="1.20.1640.10">
    <property type="entry name" value="Multidrug efflux transporter AcrB transmembrane domain"/>
    <property type="match status" value="2"/>
</dbReference>
<evidence type="ECO:0000256" key="4">
    <source>
        <dbReference type="ARBA" id="ARBA00022692"/>
    </source>
</evidence>
<feature type="transmembrane region" description="Helical" evidence="8">
    <location>
        <begin position="527"/>
        <end position="548"/>
    </location>
</feature>
<dbReference type="SUPFAM" id="SSF82866">
    <property type="entry name" value="Multidrug efflux transporter AcrB transmembrane domain"/>
    <property type="match status" value="2"/>
</dbReference>
<feature type="transmembrane region" description="Helical" evidence="8">
    <location>
        <begin position="203"/>
        <end position="224"/>
    </location>
</feature>
<dbReference type="GO" id="GO:0005886">
    <property type="term" value="C:plasma membrane"/>
    <property type="evidence" value="ECO:0007669"/>
    <property type="project" value="UniProtKB-SubCell"/>
</dbReference>
<feature type="region of interest" description="Disordered" evidence="7">
    <location>
        <begin position="709"/>
        <end position="735"/>
    </location>
</feature>
<feature type="transmembrane region" description="Helical" evidence="8">
    <location>
        <begin position="307"/>
        <end position="332"/>
    </location>
</feature>
<keyword evidence="3" id="KW-1003">Cell membrane</keyword>
<protein>
    <submittedName>
        <fullName evidence="10">Putative drug exporter of the RND superfamily</fullName>
    </submittedName>
</protein>
<evidence type="ECO:0000259" key="9">
    <source>
        <dbReference type="PROSITE" id="PS50156"/>
    </source>
</evidence>
<evidence type="ECO:0000256" key="7">
    <source>
        <dbReference type="SAM" id="MobiDB-lite"/>
    </source>
</evidence>
<sequence length="735" mass="76562">MIARLTRAVAARPRTVLAAALLVLIALGVLGTGVGSALKSGGSTDPNAESARAQTVLENDFGRGGSSLVLTVRAERPDAATAAADYGRAITESLRAAPTVQSAVSGWTDPAAAPRLTSADGRTGLVVATVTGGSGKAPDNAGELVGALPRPPDGVRIEAGGEAITYLQINEQSGKDLLRAELIALPLTFLVLVWAFGGVVAAAVPVVVGIAAIIATSGLLRLVAEATDVSVFALNLITAMSLALAIDYTLLVVSRYREEVPARGRDEALVVAMSTAGRTVLFSAVTVGLSLAAMVLFPMYFLRSFAYAGLVVVAFTAVATLVVTPAILALLGDRIDRLRVGRGPRPSDESRWYRAVRAVQRRAVPLGIAVVALLVALGAPFLGAKLGYPDDRALPTTASAHRVGDELRTGFHPNPASDVLILLPEGAPSGTEDYARELSRVTGTGPVTGPDGTWLRGERVTDGDPAARAGFARLMTVAGEYDPRSDAGREQLDALRAVPAPAPTLFAGAAQADRDAVDSILGAVPRVLLAIAVTTFLLLFLLTGSVLLPLKALVLNVLSLSATFGAMVWIFQEGHLGGLGTTVTGHLIADMPVLMFCIAFGLSMDYEVFLLSRIREEWRKLPGADRAANDEAVARGIASTARVVTAAALLMAVVFAAIGFSEVSFMRMLGVGLAIAVLLDATLVRLVLLPAFMRIAGTANWWPRGHASGVEDPDRVVERAGEQDPAEVGEQQQRG</sequence>
<dbReference type="PROSITE" id="PS50156">
    <property type="entry name" value="SSD"/>
    <property type="match status" value="1"/>
</dbReference>
<feature type="domain" description="SSD" evidence="9">
    <location>
        <begin position="202"/>
        <end position="330"/>
    </location>
</feature>
<keyword evidence="11" id="KW-1185">Reference proteome</keyword>
<evidence type="ECO:0000256" key="3">
    <source>
        <dbReference type="ARBA" id="ARBA00022475"/>
    </source>
</evidence>
<feature type="transmembrane region" description="Helical" evidence="8">
    <location>
        <begin position="665"/>
        <end position="688"/>
    </location>
</feature>
<keyword evidence="6 8" id="KW-0472">Membrane</keyword>
<dbReference type="Proteomes" id="UP000183053">
    <property type="component" value="Unassembled WGS sequence"/>
</dbReference>
<comment type="similarity">
    <text evidence="2">Belongs to the resistance-nodulation-cell division (RND) (TC 2.A.6) family. MmpL subfamily.</text>
</comment>
<feature type="transmembrane region" description="Helical" evidence="8">
    <location>
        <begin position="363"/>
        <end position="382"/>
    </location>
</feature>
<dbReference type="PANTHER" id="PTHR33406">
    <property type="entry name" value="MEMBRANE PROTEIN MJ1562-RELATED"/>
    <property type="match status" value="1"/>
</dbReference>
<dbReference type="InterPro" id="IPR000731">
    <property type="entry name" value="SSD"/>
</dbReference>
<dbReference type="EMBL" id="FNLF01000002">
    <property type="protein sequence ID" value="SDQ83422.1"/>
    <property type="molecule type" value="Genomic_DNA"/>
</dbReference>
<dbReference type="Pfam" id="PF03176">
    <property type="entry name" value="MMPL"/>
    <property type="match status" value="2"/>
</dbReference>
<feature type="transmembrane region" description="Helical" evidence="8">
    <location>
        <begin position="280"/>
        <end position="301"/>
    </location>
</feature>
<organism evidence="10 11">
    <name type="scientific">Tsukamurella pulmonis</name>
    <dbReference type="NCBI Taxonomy" id="47312"/>
    <lineage>
        <taxon>Bacteria</taxon>
        <taxon>Bacillati</taxon>
        <taxon>Actinomycetota</taxon>
        <taxon>Actinomycetes</taxon>
        <taxon>Mycobacteriales</taxon>
        <taxon>Tsukamurellaceae</taxon>
        <taxon>Tsukamurella</taxon>
    </lineage>
</organism>
<keyword evidence="5 8" id="KW-1133">Transmembrane helix</keyword>
<evidence type="ECO:0000256" key="2">
    <source>
        <dbReference type="ARBA" id="ARBA00010157"/>
    </source>
</evidence>
<evidence type="ECO:0000313" key="11">
    <source>
        <dbReference type="Proteomes" id="UP000183053"/>
    </source>
</evidence>
<accession>A0A1H1E3R7</accession>
<keyword evidence="4 8" id="KW-0812">Transmembrane</keyword>
<reference evidence="11" key="1">
    <citation type="submission" date="2016-10" db="EMBL/GenBank/DDBJ databases">
        <authorList>
            <person name="Varghese N."/>
            <person name="Submissions S."/>
        </authorList>
    </citation>
    <scope>NUCLEOTIDE SEQUENCE [LARGE SCALE GENOMIC DNA]</scope>
    <source>
        <strain evidence="11">DSM 44142</strain>
    </source>
</reference>
<dbReference type="PANTHER" id="PTHR33406:SF11">
    <property type="entry name" value="MEMBRANE PROTEIN SCO6666-RELATED"/>
    <property type="match status" value="1"/>
</dbReference>
<feature type="transmembrane region" description="Helical" evidence="8">
    <location>
        <begin position="230"/>
        <end position="253"/>
    </location>
</feature>
<name>A0A1H1E3R7_9ACTN</name>
<dbReference type="OrthoDB" id="7051771at2"/>
<comment type="subcellular location">
    <subcellularLocation>
        <location evidence="1">Cell membrane</location>
        <topology evidence="1">Multi-pass membrane protein</topology>
    </subcellularLocation>
</comment>
<evidence type="ECO:0000313" key="10">
    <source>
        <dbReference type="EMBL" id="SDQ83422.1"/>
    </source>
</evidence>
<dbReference type="InterPro" id="IPR050545">
    <property type="entry name" value="Mycobact_MmpL"/>
</dbReference>
<dbReference type="STRING" id="47312.SAMN04489765_2022"/>
<evidence type="ECO:0000256" key="8">
    <source>
        <dbReference type="SAM" id="Phobius"/>
    </source>
</evidence>
<dbReference type="AlphaFoldDB" id="A0A1H1E3R7"/>
<gene>
    <name evidence="10" type="ORF">SAMN04489765_2022</name>
</gene>
<feature type="transmembrane region" description="Helical" evidence="8">
    <location>
        <begin position="591"/>
        <end position="611"/>
    </location>
</feature>